<keyword evidence="3" id="KW-0547">Nucleotide-binding</keyword>
<keyword evidence="4 6" id="KW-0067">ATP-binding</keyword>
<dbReference type="PANTHER" id="PTHR43776">
    <property type="entry name" value="TRANSPORT ATP-BINDING PROTEIN"/>
    <property type="match status" value="1"/>
</dbReference>
<dbReference type="PANTHER" id="PTHR43776:SF7">
    <property type="entry name" value="D,D-DIPEPTIDE TRANSPORT ATP-BINDING PROTEIN DDPF-RELATED"/>
    <property type="match status" value="1"/>
</dbReference>
<sequence>MPEYILTAEHLKKVFRGREKYGKKGKDICAVEDVSFCLRKGESLGLIGESGSGKSTVAYMTAGLLKPTEGTIHFYGNYMQMVFQDPIKSLNPHRTVVDNICEGLIYRKNGKSMAEIRKLALEAMDLVHLDRSYAGRKGRELSGGECQRATIARAILIKPELLICDEVTSALDVSVQAQIMELLSELKRQMGLSYLFISHDIALVSHFCDRVAVMYRGRIVEEGATGQVLEHPQQEYTKQLLQAVLTF</sequence>
<dbReference type="PROSITE" id="PS00211">
    <property type="entry name" value="ABC_TRANSPORTER_1"/>
    <property type="match status" value="1"/>
</dbReference>
<evidence type="ECO:0000256" key="3">
    <source>
        <dbReference type="ARBA" id="ARBA00022741"/>
    </source>
</evidence>
<accession>A0A923RMM7</accession>
<comment type="caution">
    <text evidence="6">The sequence shown here is derived from an EMBL/GenBank/DDBJ whole genome shotgun (WGS) entry which is preliminary data.</text>
</comment>
<dbReference type="PROSITE" id="PS50893">
    <property type="entry name" value="ABC_TRANSPORTER_2"/>
    <property type="match status" value="1"/>
</dbReference>
<dbReference type="InterPro" id="IPR017871">
    <property type="entry name" value="ABC_transporter-like_CS"/>
</dbReference>
<dbReference type="SMART" id="SM00382">
    <property type="entry name" value="AAA"/>
    <property type="match status" value="1"/>
</dbReference>
<dbReference type="EMBL" id="JACOOR010000004">
    <property type="protein sequence ID" value="MBC5659606.1"/>
    <property type="molecule type" value="Genomic_DNA"/>
</dbReference>
<evidence type="ECO:0000256" key="1">
    <source>
        <dbReference type="ARBA" id="ARBA00005417"/>
    </source>
</evidence>
<dbReference type="InterPro" id="IPR003439">
    <property type="entry name" value="ABC_transporter-like_ATP-bd"/>
</dbReference>
<keyword evidence="2" id="KW-0813">Transport</keyword>
<evidence type="ECO:0000313" key="7">
    <source>
        <dbReference type="Proteomes" id="UP000649345"/>
    </source>
</evidence>
<feature type="domain" description="ABC transporter" evidence="5">
    <location>
        <begin position="9"/>
        <end position="241"/>
    </location>
</feature>
<dbReference type="InterPro" id="IPR027417">
    <property type="entry name" value="P-loop_NTPase"/>
</dbReference>
<proteinExistence type="inferred from homology"/>
<dbReference type="InterPro" id="IPR003593">
    <property type="entry name" value="AAA+_ATPase"/>
</dbReference>
<evidence type="ECO:0000259" key="5">
    <source>
        <dbReference type="PROSITE" id="PS50893"/>
    </source>
</evidence>
<evidence type="ECO:0000256" key="2">
    <source>
        <dbReference type="ARBA" id="ARBA00022448"/>
    </source>
</evidence>
<dbReference type="GO" id="GO:0016887">
    <property type="term" value="F:ATP hydrolysis activity"/>
    <property type="evidence" value="ECO:0007669"/>
    <property type="project" value="InterPro"/>
</dbReference>
<gene>
    <name evidence="6" type="ORF">H8S44_07475</name>
</gene>
<protein>
    <submittedName>
        <fullName evidence="6">ABC transporter ATP-binding protein</fullName>
    </submittedName>
</protein>
<organism evidence="6 7">
    <name type="scientific">Anaerosacchariphilus hominis</name>
    <dbReference type="NCBI Taxonomy" id="2763017"/>
    <lineage>
        <taxon>Bacteria</taxon>
        <taxon>Bacillati</taxon>
        <taxon>Bacillota</taxon>
        <taxon>Clostridia</taxon>
        <taxon>Lachnospirales</taxon>
        <taxon>Lachnospiraceae</taxon>
        <taxon>Anaerosacchariphilus</taxon>
    </lineage>
</organism>
<comment type="similarity">
    <text evidence="1">Belongs to the ABC transporter superfamily.</text>
</comment>
<evidence type="ECO:0000256" key="4">
    <source>
        <dbReference type="ARBA" id="ARBA00022840"/>
    </source>
</evidence>
<dbReference type="Proteomes" id="UP000649345">
    <property type="component" value="Unassembled WGS sequence"/>
</dbReference>
<reference evidence="6" key="1">
    <citation type="submission" date="2020-08" db="EMBL/GenBank/DDBJ databases">
        <title>Genome public.</title>
        <authorList>
            <person name="Liu C."/>
            <person name="Sun Q."/>
        </authorList>
    </citation>
    <scope>NUCLEOTIDE SEQUENCE</scope>
    <source>
        <strain evidence="6">NSJ-68</strain>
    </source>
</reference>
<dbReference type="CDD" id="cd03257">
    <property type="entry name" value="ABC_NikE_OppD_transporters"/>
    <property type="match status" value="1"/>
</dbReference>
<dbReference type="AlphaFoldDB" id="A0A923RMM7"/>
<dbReference type="Gene3D" id="3.40.50.300">
    <property type="entry name" value="P-loop containing nucleotide triphosphate hydrolases"/>
    <property type="match status" value="1"/>
</dbReference>
<dbReference type="SUPFAM" id="SSF52540">
    <property type="entry name" value="P-loop containing nucleoside triphosphate hydrolases"/>
    <property type="match status" value="1"/>
</dbReference>
<dbReference type="InterPro" id="IPR050319">
    <property type="entry name" value="ABC_transp_ATP-bind"/>
</dbReference>
<dbReference type="RefSeq" id="WP_186871922.1">
    <property type="nucleotide sequence ID" value="NZ_JACOOR010000004.1"/>
</dbReference>
<name>A0A923RMM7_9FIRM</name>
<dbReference type="GO" id="GO:0005524">
    <property type="term" value="F:ATP binding"/>
    <property type="evidence" value="ECO:0007669"/>
    <property type="project" value="UniProtKB-KW"/>
</dbReference>
<keyword evidence="7" id="KW-1185">Reference proteome</keyword>
<dbReference type="Pfam" id="PF00005">
    <property type="entry name" value="ABC_tran"/>
    <property type="match status" value="1"/>
</dbReference>
<dbReference type="GO" id="GO:0055085">
    <property type="term" value="P:transmembrane transport"/>
    <property type="evidence" value="ECO:0007669"/>
    <property type="project" value="UniProtKB-ARBA"/>
</dbReference>
<evidence type="ECO:0000313" key="6">
    <source>
        <dbReference type="EMBL" id="MBC5659606.1"/>
    </source>
</evidence>